<keyword evidence="1 3" id="KW-0539">Nucleus</keyword>
<dbReference type="GO" id="GO:0005634">
    <property type="term" value="C:nucleus"/>
    <property type="evidence" value="ECO:0007669"/>
    <property type="project" value="UniProtKB-SubCell"/>
</dbReference>
<dbReference type="AlphaFoldDB" id="A0ABD1PDX4"/>
<evidence type="ECO:0000313" key="5">
    <source>
        <dbReference type="EMBL" id="KAL2462090.1"/>
    </source>
</evidence>
<protein>
    <recommendedName>
        <fullName evidence="3">Growth-regulating factor</fullName>
    </recommendedName>
</protein>
<evidence type="ECO:0000313" key="6">
    <source>
        <dbReference type="Proteomes" id="UP001604336"/>
    </source>
</evidence>
<dbReference type="Pfam" id="PF08879">
    <property type="entry name" value="WRC"/>
    <property type="match status" value="1"/>
</dbReference>
<reference evidence="6" key="1">
    <citation type="submission" date="2024-07" db="EMBL/GenBank/DDBJ databases">
        <title>Two chromosome-level genome assemblies of Korean endemic species Abeliophyllum distichum and Forsythia ovata (Oleaceae).</title>
        <authorList>
            <person name="Jang H."/>
        </authorList>
    </citation>
    <scope>NUCLEOTIDE SEQUENCE [LARGE SCALE GENOMIC DNA]</scope>
</reference>
<comment type="similarity">
    <text evidence="3">Belongs to the GRF family.</text>
</comment>
<name>A0ABD1PDX4_9LAMI</name>
<comment type="caution">
    <text evidence="2">Lacks conserved residue(s) required for the propagation of feature annotation.</text>
</comment>
<dbReference type="InterPro" id="IPR014977">
    <property type="entry name" value="WRC_dom"/>
</dbReference>
<dbReference type="EMBL" id="JBFOLK010000014">
    <property type="protein sequence ID" value="KAL2462090.1"/>
    <property type="molecule type" value="Genomic_DNA"/>
</dbReference>
<dbReference type="GO" id="GO:0005524">
    <property type="term" value="F:ATP binding"/>
    <property type="evidence" value="ECO:0007669"/>
    <property type="project" value="UniProtKB-UniRule"/>
</dbReference>
<evidence type="ECO:0000259" key="4">
    <source>
        <dbReference type="PROSITE" id="PS51667"/>
    </source>
</evidence>
<keyword evidence="3" id="KW-0804">Transcription</keyword>
<evidence type="ECO:0000256" key="2">
    <source>
        <dbReference type="PROSITE-ProRule" id="PRU01002"/>
    </source>
</evidence>
<sequence length="183" mass="20639">MDYISKWGGFAYQRWSASVNGGGIFNLKISKNGDPEPGKCKRTDGKKWRCSKDVAPNQKYCERHLHRGRPHSRKHVEIKKNASFNPNVQATNATASHQILASNDTPLLFYPKTDINISTASYKEPNRDLIRPDPYPILPDPPRKVADRGANMDILEFLQGEYGSSRSAPIRPVAISRLISLFF</sequence>
<keyword evidence="6" id="KW-1185">Reference proteome</keyword>
<comment type="function">
    <text evidence="3">Transcription activator.</text>
</comment>
<accession>A0ABD1PDX4</accession>
<dbReference type="Proteomes" id="UP001604336">
    <property type="component" value="Unassembled WGS sequence"/>
</dbReference>
<comment type="caution">
    <text evidence="5">The sequence shown here is derived from an EMBL/GenBank/DDBJ whole genome shotgun (WGS) entry which is preliminary data.</text>
</comment>
<keyword evidence="3" id="KW-0010">Activator</keyword>
<proteinExistence type="inferred from homology"/>
<feature type="domain" description="WRC" evidence="4">
    <location>
        <begin position="34"/>
        <end position="78"/>
    </location>
</feature>
<dbReference type="InterPro" id="IPR031137">
    <property type="entry name" value="GRF"/>
</dbReference>
<dbReference type="GO" id="GO:0006351">
    <property type="term" value="P:DNA-templated transcription"/>
    <property type="evidence" value="ECO:0007669"/>
    <property type="project" value="UniProtKB-UniRule"/>
</dbReference>
<dbReference type="PANTHER" id="PTHR31602:SF101">
    <property type="entry name" value="GROWTH-REGULATING FACTOR 7"/>
    <property type="match status" value="1"/>
</dbReference>
<comment type="domain">
    <text evidence="3">The QLQ domain and WRC domain may be involved in protein-protein interaction and DNA-binding, respectively.</text>
</comment>
<dbReference type="PANTHER" id="PTHR31602">
    <property type="entry name" value="GROWTH-REGULATING FACTOR 5"/>
    <property type="match status" value="1"/>
</dbReference>
<dbReference type="PROSITE" id="PS51667">
    <property type="entry name" value="WRC"/>
    <property type="match status" value="1"/>
</dbReference>
<organism evidence="5 6">
    <name type="scientific">Abeliophyllum distichum</name>
    <dbReference type="NCBI Taxonomy" id="126358"/>
    <lineage>
        <taxon>Eukaryota</taxon>
        <taxon>Viridiplantae</taxon>
        <taxon>Streptophyta</taxon>
        <taxon>Embryophyta</taxon>
        <taxon>Tracheophyta</taxon>
        <taxon>Spermatophyta</taxon>
        <taxon>Magnoliopsida</taxon>
        <taxon>eudicotyledons</taxon>
        <taxon>Gunneridae</taxon>
        <taxon>Pentapetalae</taxon>
        <taxon>asterids</taxon>
        <taxon>lamiids</taxon>
        <taxon>Lamiales</taxon>
        <taxon>Oleaceae</taxon>
        <taxon>Forsythieae</taxon>
        <taxon>Abeliophyllum</taxon>
    </lineage>
</organism>
<keyword evidence="3" id="KW-0805">Transcription regulation</keyword>
<evidence type="ECO:0000256" key="1">
    <source>
        <dbReference type="ARBA" id="ARBA00023242"/>
    </source>
</evidence>
<evidence type="ECO:0000256" key="3">
    <source>
        <dbReference type="RuleBase" id="RU367127"/>
    </source>
</evidence>
<gene>
    <name evidence="5" type="ORF">Adt_45510</name>
</gene>
<comment type="subcellular location">
    <subcellularLocation>
        <location evidence="3">Nucleus</location>
    </subcellularLocation>
</comment>